<keyword evidence="1" id="KW-0472">Membrane</keyword>
<gene>
    <name evidence="2" type="ORF">FA046_14205</name>
</gene>
<dbReference type="AlphaFoldDB" id="A0A4U1BUH3"/>
<keyword evidence="3" id="KW-1185">Reference proteome</keyword>
<evidence type="ECO:0000313" key="2">
    <source>
        <dbReference type="EMBL" id="TKB96332.1"/>
    </source>
</evidence>
<keyword evidence="1" id="KW-0812">Transmembrane</keyword>
<dbReference type="EMBL" id="SWBP01000005">
    <property type="protein sequence ID" value="TKB96332.1"/>
    <property type="molecule type" value="Genomic_DNA"/>
</dbReference>
<name>A0A4U1BUH3_9SPHI</name>
<dbReference type="Proteomes" id="UP000308181">
    <property type="component" value="Unassembled WGS sequence"/>
</dbReference>
<feature type="transmembrane region" description="Helical" evidence="1">
    <location>
        <begin position="46"/>
        <end position="65"/>
    </location>
</feature>
<proteinExistence type="predicted"/>
<keyword evidence="1" id="KW-1133">Transmembrane helix</keyword>
<organism evidence="2 3">
    <name type="scientific">Pedobacter cryophilus</name>
    <dbReference type="NCBI Taxonomy" id="2571271"/>
    <lineage>
        <taxon>Bacteria</taxon>
        <taxon>Pseudomonadati</taxon>
        <taxon>Bacteroidota</taxon>
        <taxon>Sphingobacteriia</taxon>
        <taxon>Sphingobacteriales</taxon>
        <taxon>Sphingobacteriaceae</taxon>
        <taxon>Pedobacter</taxon>
    </lineage>
</organism>
<protein>
    <submittedName>
        <fullName evidence="2">Uncharacterized protein</fullName>
    </submittedName>
</protein>
<evidence type="ECO:0000256" key="1">
    <source>
        <dbReference type="SAM" id="Phobius"/>
    </source>
</evidence>
<comment type="caution">
    <text evidence="2">The sequence shown here is derived from an EMBL/GenBank/DDBJ whole genome shotgun (WGS) entry which is preliminary data.</text>
</comment>
<dbReference type="OrthoDB" id="790344at2"/>
<accession>A0A4U1BUH3</accession>
<evidence type="ECO:0000313" key="3">
    <source>
        <dbReference type="Proteomes" id="UP000308181"/>
    </source>
</evidence>
<dbReference type="RefSeq" id="WP_136827200.1">
    <property type="nucleotide sequence ID" value="NZ_SWBP01000005.1"/>
</dbReference>
<reference evidence="2 3" key="1">
    <citation type="submission" date="2019-04" db="EMBL/GenBank/DDBJ databases">
        <title>Pedobacter sp. AR-3-17 sp. nov., isolated from Arctic soil.</title>
        <authorList>
            <person name="Dahal R.H."/>
            <person name="Kim D.-U."/>
        </authorList>
    </citation>
    <scope>NUCLEOTIDE SEQUENCE [LARGE SCALE GENOMIC DNA]</scope>
    <source>
        <strain evidence="2 3">AR-3-17</strain>
    </source>
</reference>
<sequence>MKVASDKKFDEFFKSSFEDFEVEPSANSWDKIAQELKQKPKKKFPIFWMAAASVVIVLGIGLGLYTQPTEVIKLKPQTDELTAKVEPKLEESKEQGIKDELGVKIKEQRLEKPELLAANTKKQPVSKENKVSEKNISEDATITSKATVLDLNNLEEDLARVKPVKRINSVAQQMIDDEAKQTKLNGSMNAALALAQNTNDENLNDDGAITGRKVKIKSVGDLVNFVVAKVDKREEKIIKVSRTDEGDNEITGINLGLFKFRKAEK</sequence>